<evidence type="ECO:0000256" key="6">
    <source>
        <dbReference type="ARBA" id="ARBA00023284"/>
    </source>
</evidence>
<evidence type="ECO:0000256" key="1">
    <source>
        <dbReference type="ARBA" id="ARBA00001974"/>
    </source>
</evidence>
<dbReference type="InterPro" id="IPR004099">
    <property type="entry name" value="Pyr_nucl-diS_OxRdtase_dimer"/>
</dbReference>
<evidence type="ECO:0000313" key="10">
    <source>
        <dbReference type="Proteomes" id="UP000199111"/>
    </source>
</evidence>
<evidence type="ECO:0000256" key="3">
    <source>
        <dbReference type="ARBA" id="ARBA00022630"/>
    </source>
</evidence>
<comment type="cofactor">
    <cofactor evidence="1">
        <name>FAD</name>
        <dbReference type="ChEBI" id="CHEBI:57692"/>
    </cofactor>
</comment>
<feature type="domain" description="Pyridine nucleotide-disulphide oxidoreductase dimerisation" evidence="7">
    <location>
        <begin position="335"/>
        <end position="436"/>
    </location>
</feature>
<evidence type="ECO:0000313" key="9">
    <source>
        <dbReference type="EMBL" id="SFL00024.1"/>
    </source>
</evidence>
<evidence type="ECO:0000259" key="7">
    <source>
        <dbReference type="Pfam" id="PF02852"/>
    </source>
</evidence>
<dbReference type="GO" id="GO:0016491">
    <property type="term" value="F:oxidoreductase activity"/>
    <property type="evidence" value="ECO:0007669"/>
    <property type="project" value="UniProtKB-KW"/>
</dbReference>
<dbReference type="Proteomes" id="UP000199111">
    <property type="component" value="Unassembled WGS sequence"/>
</dbReference>
<feature type="domain" description="FAD/NAD(P)-binding" evidence="8">
    <location>
        <begin position="4"/>
        <end position="301"/>
    </location>
</feature>
<dbReference type="SUPFAM" id="SSF55424">
    <property type="entry name" value="FAD/NAD-linked reductases, dimerisation (C-terminal) domain"/>
    <property type="match status" value="1"/>
</dbReference>
<gene>
    <name evidence="9" type="ORF">SAMN05216275_14627</name>
</gene>
<keyword evidence="3" id="KW-0285">Flavoprotein</keyword>
<dbReference type="PRINTS" id="PR00368">
    <property type="entry name" value="FADPNR"/>
</dbReference>
<dbReference type="PANTHER" id="PTHR43429:SF1">
    <property type="entry name" value="NAD(P)H SULFUR OXIDOREDUCTASE (COA-DEPENDENT)"/>
    <property type="match status" value="1"/>
</dbReference>
<keyword evidence="6" id="KW-0676">Redox-active center</keyword>
<dbReference type="GeneID" id="96303210"/>
<evidence type="ECO:0000256" key="4">
    <source>
        <dbReference type="ARBA" id="ARBA00022827"/>
    </source>
</evidence>
<keyword evidence="10" id="KW-1185">Reference proteome</keyword>
<dbReference type="Pfam" id="PF07992">
    <property type="entry name" value="Pyr_redox_2"/>
    <property type="match status" value="1"/>
</dbReference>
<dbReference type="InterPro" id="IPR036188">
    <property type="entry name" value="FAD/NAD-bd_sf"/>
</dbReference>
<evidence type="ECO:0000256" key="5">
    <source>
        <dbReference type="ARBA" id="ARBA00023002"/>
    </source>
</evidence>
<evidence type="ECO:0000256" key="2">
    <source>
        <dbReference type="ARBA" id="ARBA00009130"/>
    </source>
</evidence>
<dbReference type="PRINTS" id="PR00411">
    <property type="entry name" value="PNDRDTASEI"/>
</dbReference>
<reference evidence="10" key="1">
    <citation type="submission" date="2016-10" db="EMBL/GenBank/DDBJ databases">
        <authorList>
            <person name="Varghese N."/>
            <person name="Submissions S."/>
        </authorList>
    </citation>
    <scope>NUCLEOTIDE SEQUENCE [LARGE SCALE GENOMIC DNA]</scope>
    <source>
        <strain evidence="10">CGMCC 4.2126</strain>
    </source>
</reference>
<sequence length="459" mass="48758">MTERLVVIGGDAAGMSAASQARGRRDPQDLRIVAFEKGRHASYSACGIPYLVGGEVSDPQDLVARRPEVFRDELDIDLRLRSEVTEIDLGRRAVAVHDRRGGGRYWEPFDQLVIATGGLPHRPDLPGVQARGVYGVQTLDDGIALLDALESERPRRAVVVGAGYIGLEMAEALVRRGLEVSLIDGGDQPMGTLDPDMGALVADALRDLGIKVFLGEPVEGFSESGGRVTAARTGSRSVQADLVVLGLGSRPNTALAEAAGVPVGETSGIRTDRRMRTAVEGVWAAGDCVETFHLVSRRPVAIALGTHANKQGRAAGINIGGGYAAFPGVVGTAVSKICEYEVARTGLTTAEAAEAGFETVEEIVESTTRAGYYPGARRMRTKMIADRRTGRLLGAQIVGQEGAAKRIDALAIAVWQEMSVEDVSGLDLSYAPPFAPVWDPILITARKTAERVERLGTRG</sequence>
<keyword evidence="5" id="KW-0560">Oxidoreductase</keyword>
<accession>A0A1I4E2I1</accession>
<keyword evidence="4" id="KW-0274">FAD</keyword>
<dbReference type="Gene3D" id="3.50.50.60">
    <property type="entry name" value="FAD/NAD(P)-binding domain"/>
    <property type="match status" value="2"/>
</dbReference>
<dbReference type="PANTHER" id="PTHR43429">
    <property type="entry name" value="PYRIDINE NUCLEOTIDE-DISULFIDE OXIDOREDUCTASE DOMAIN-CONTAINING"/>
    <property type="match status" value="1"/>
</dbReference>
<dbReference type="InterPro" id="IPR050260">
    <property type="entry name" value="FAD-bd_OxRdtase"/>
</dbReference>
<name>A0A1I4E2I1_9ACTN</name>
<dbReference type="RefSeq" id="WP_093891730.1">
    <property type="nucleotide sequence ID" value="NZ_FOQY01000046.1"/>
</dbReference>
<comment type="similarity">
    <text evidence="2">Belongs to the class-III pyridine nucleotide-disulfide oxidoreductase family.</text>
</comment>
<dbReference type="SUPFAM" id="SSF51905">
    <property type="entry name" value="FAD/NAD(P)-binding domain"/>
    <property type="match status" value="1"/>
</dbReference>
<dbReference type="EMBL" id="FOQY01000046">
    <property type="protein sequence ID" value="SFL00024.1"/>
    <property type="molecule type" value="Genomic_DNA"/>
</dbReference>
<proteinExistence type="inferred from homology"/>
<protein>
    <submittedName>
        <fullName evidence="9">NADPH-dependent 2,4-dienoyl-CoA reductase, sulfur reductase</fullName>
    </submittedName>
</protein>
<evidence type="ECO:0000259" key="8">
    <source>
        <dbReference type="Pfam" id="PF07992"/>
    </source>
</evidence>
<dbReference type="AlphaFoldDB" id="A0A1I4E2I1"/>
<dbReference type="InterPro" id="IPR016156">
    <property type="entry name" value="FAD/NAD-linked_Rdtase_dimer_sf"/>
</dbReference>
<dbReference type="Pfam" id="PF02852">
    <property type="entry name" value="Pyr_redox_dim"/>
    <property type="match status" value="1"/>
</dbReference>
<organism evidence="9 10">
    <name type="scientific">Streptosporangium canum</name>
    <dbReference type="NCBI Taxonomy" id="324952"/>
    <lineage>
        <taxon>Bacteria</taxon>
        <taxon>Bacillati</taxon>
        <taxon>Actinomycetota</taxon>
        <taxon>Actinomycetes</taxon>
        <taxon>Streptosporangiales</taxon>
        <taxon>Streptosporangiaceae</taxon>
        <taxon>Streptosporangium</taxon>
    </lineage>
</organism>
<dbReference type="InterPro" id="IPR023753">
    <property type="entry name" value="FAD/NAD-binding_dom"/>
</dbReference>